<dbReference type="AlphaFoldDB" id="A0A915JPG8"/>
<reference evidence="2" key="1">
    <citation type="submission" date="2022-11" db="UniProtKB">
        <authorList>
            <consortium name="WormBaseParasite"/>
        </authorList>
    </citation>
    <scope>IDENTIFICATION</scope>
</reference>
<protein>
    <submittedName>
        <fullName evidence="2">Uncharacterized protein</fullName>
    </submittedName>
</protein>
<proteinExistence type="predicted"/>
<evidence type="ECO:0000313" key="1">
    <source>
        <dbReference type="Proteomes" id="UP000887565"/>
    </source>
</evidence>
<name>A0A915JPG8_ROMCU</name>
<dbReference type="WBParaSite" id="nRc.2.0.1.t28154-RA">
    <property type="protein sequence ID" value="nRc.2.0.1.t28154-RA"/>
    <property type="gene ID" value="nRc.2.0.1.g28154"/>
</dbReference>
<evidence type="ECO:0000313" key="2">
    <source>
        <dbReference type="WBParaSite" id="nRc.2.0.1.t28154-RA"/>
    </source>
</evidence>
<dbReference type="Proteomes" id="UP000887565">
    <property type="component" value="Unplaced"/>
</dbReference>
<accession>A0A915JPG8</accession>
<organism evidence="1 2">
    <name type="scientific">Romanomermis culicivorax</name>
    <name type="common">Nematode worm</name>
    <dbReference type="NCBI Taxonomy" id="13658"/>
    <lineage>
        <taxon>Eukaryota</taxon>
        <taxon>Metazoa</taxon>
        <taxon>Ecdysozoa</taxon>
        <taxon>Nematoda</taxon>
        <taxon>Enoplea</taxon>
        <taxon>Dorylaimia</taxon>
        <taxon>Mermithida</taxon>
        <taxon>Mermithoidea</taxon>
        <taxon>Mermithidae</taxon>
        <taxon>Romanomermis</taxon>
    </lineage>
</organism>
<sequence length="147" mass="15695">MKTVVEAVTETTITVAGNKIFCSCSEFLALSKISLPNSLTQAIYSKGIGTKDSNSGKRLAYLSLTNLWTTFNSLSISTVKLLASTISEYFNFATSLIRSYKDRFSAFFDSTSSSVTSSIVLAAASKAAPKSPRAPAALFIKFSNSSS</sequence>
<keyword evidence="1" id="KW-1185">Reference proteome</keyword>